<dbReference type="AlphaFoldDB" id="A0A3E0I8S6"/>
<dbReference type="RefSeq" id="WP_116172023.1">
    <property type="nucleotide sequence ID" value="NZ_CP144375.1"/>
</dbReference>
<accession>A0A3E0I8S6</accession>
<reference evidence="1 2" key="1">
    <citation type="submission" date="2018-08" db="EMBL/GenBank/DDBJ databases">
        <title>Genomic Encyclopedia of Archaeal and Bacterial Type Strains, Phase II (KMG-II): from individual species to whole genera.</title>
        <authorList>
            <person name="Goeker M."/>
        </authorList>
    </citation>
    <scope>NUCLEOTIDE SEQUENCE [LARGE SCALE GENOMIC DNA]</scope>
    <source>
        <strain evidence="1 2">DSM 45791</strain>
    </source>
</reference>
<evidence type="ECO:0000313" key="1">
    <source>
        <dbReference type="EMBL" id="REH55029.1"/>
    </source>
</evidence>
<evidence type="ECO:0000313" key="2">
    <source>
        <dbReference type="Proteomes" id="UP000256269"/>
    </source>
</evidence>
<sequence length="157" mass="16952">MELTAELSRRVDELNIGRLLGGVLLTDYIRLACDLLVAGVETPAVVEVAAAPPDDKASWAGIEEPINAMFVDLGRTWPDTTTAAWIRARMIATAMLSGELSVAIGGEKLWSLANSVPYTEMLVIHEAVDEYGLLGGEARMTGLAEDVLREAAERLDR</sequence>
<protein>
    <submittedName>
        <fullName evidence="1">Uncharacterized protein</fullName>
    </submittedName>
</protein>
<dbReference type="EMBL" id="QUNO01000001">
    <property type="protein sequence ID" value="REH55029.1"/>
    <property type="molecule type" value="Genomic_DNA"/>
</dbReference>
<name>A0A3E0I8S6_9PSEU</name>
<proteinExistence type="predicted"/>
<comment type="caution">
    <text evidence="1">The sequence shown here is derived from an EMBL/GenBank/DDBJ whole genome shotgun (WGS) entry which is preliminary data.</text>
</comment>
<dbReference type="OrthoDB" id="3692900at2"/>
<dbReference type="Proteomes" id="UP000256269">
    <property type="component" value="Unassembled WGS sequence"/>
</dbReference>
<gene>
    <name evidence="1" type="ORF">BCF44_10145</name>
</gene>
<keyword evidence="2" id="KW-1185">Reference proteome</keyword>
<organism evidence="1 2">
    <name type="scientific">Kutzneria buriramensis</name>
    <dbReference type="NCBI Taxonomy" id="1045776"/>
    <lineage>
        <taxon>Bacteria</taxon>
        <taxon>Bacillati</taxon>
        <taxon>Actinomycetota</taxon>
        <taxon>Actinomycetes</taxon>
        <taxon>Pseudonocardiales</taxon>
        <taxon>Pseudonocardiaceae</taxon>
        <taxon>Kutzneria</taxon>
    </lineage>
</organism>